<keyword evidence="2" id="KW-0812">Transmembrane</keyword>
<feature type="compositionally biased region" description="Basic and acidic residues" evidence="1">
    <location>
        <begin position="160"/>
        <end position="172"/>
    </location>
</feature>
<proteinExistence type="predicted"/>
<gene>
    <name evidence="4" type="ORF">HMPREF9372_0575</name>
</gene>
<keyword evidence="2" id="KW-1133">Transmembrane helix</keyword>
<feature type="compositionally biased region" description="Acidic residues" evidence="1">
    <location>
        <begin position="174"/>
        <end position="190"/>
    </location>
</feature>
<dbReference type="EMBL" id="AFPZ01000016">
    <property type="protein sequence ID" value="EGQ27454.1"/>
    <property type="molecule type" value="Genomic_DNA"/>
</dbReference>
<dbReference type="InterPro" id="IPR025194">
    <property type="entry name" value="RodZ-like_C"/>
</dbReference>
<feature type="domain" description="HTH cro/C1-type" evidence="3">
    <location>
        <begin position="11"/>
        <end position="45"/>
    </location>
</feature>
<protein>
    <submittedName>
        <fullName evidence="4">Transcription regulation protein</fullName>
    </submittedName>
</protein>
<dbReference type="OrthoDB" id="9797543at2"/>
<evidence type="ECO:0000256" key="1">
    <source>
        <dbReference type="SAM" id="MobiDB-lite"/>
    </source>
</evidence>
<dbReference type="InterPro" id="IPR050400">
    <property type="entry name" value="Bact_Cytoskel_RodZ"/>
</dbReference>
<feature type="region of interest" description="Disordered" evidence="1">
    <location>
        <begin position="78"/>
        <end position="101"/>
    </location>
</feature>
<dbReference type="Proteomes" id="UP000005316">
    <property type="component" value="Unassembled WGS sequence"/>
</dbReference>
<feature type="region of interest" description="Disordered" evidence="1">
    <location>
        <begin position="141"/>
        <end position="202"/>
    </location>
</feature>
<reference evidence="4 5" key="1">
    <citation type="submission" date="2011-04" db="EMBL/GenBank/DDBJ databases">
        <authorList>
            <person name="Muzny D."/>
            <person name="Qin X."/>
            <person name="Deng J."/>
            <person name="Jiang H."/>
            <person name="Liu Y."/>
            <person name="Qu J."/>
            <person name="Song X.-Z."/>
            <person name="Zhang L."/>
            <person name="Thornton R."/>
            <person name="Coyle M."/>
            <person name="Francisco L."/>
            <person name="Jackson L."/>
            <person name="Javaid M."/>
            <person name="Korchina V."/>
            <person name="Kovar C."/>
            <person name="Mata R."/>
            <person name="Mathew T."/>
            <person name="Ngo R."/>
            <person name="Nguyen L."/>
            <person name="Nguyen N."/>
            <person name="Okwuonu G."/>
            <person name="Ongeri F."/>
            <person name="Pham C."/>
            <person name="Simmons D."/>
            <person name="Wilczek-Boney K."/>
            <person name="Hale W."/>
            <person name="Jakkamsetti A."/>
            <person name="Pham P."/>
            <person name="Ruth R."/>
            <person name="San Lucas F."/>
            <person name="Warren J."/>
            <person name="Zhang J."/>
            <person name="Zhao Z."/>
            <person name="Zhou C."/>
            <person name="Zhu D."/>
            <person name="Lee S."/>
            <person name="Bess C."/>
            <person name="Blankenburg K."/>
            <person name="Forbes L."/>
            <person name="Fu Q."/>
            <person name="Gubbala S."/>
            <person name="Hirani K."/>
            <person name="Jayaseelan J.C."/>
            <person name="Lara F."/>
            <person name="Munidasa M."/>
            <person name="Palculict T."/>
            <person name="Patil S."/>
            <person name="Pu L.-L."/>
            <person name="Saada N."/>
            <person name="Tang L."/>
            <person name="Weissenberger G."/>
            <person name="Zhu Y."/>
            <person name="Hemphill L."/>
            <person name="Shang Y."/>
            <person name="Youmans B."/>
            <person name="Ayvaz T."/>
            <person name="Ross M."/>
            <person name="Santibanez J."/>
            <person name="Aqrawi P."/>
            <person name="Gross S."/>
            <person name="Joshi V."/>
            <person name="Fowler G."/>
            <person name="Nazareth L."/>
            <person name="Reid J."/>
            <person name="Worley K."/>
            <person name="Petrosino J."/>
            <person name="Highlander S."/>
            <person name="Gibbs R."/>
        </authorList>
    </citation>
    <scope>NUCLEOTIDE SEQUENCE [LARGE SCALE GENOMIC DNA]</scope>
    <source>
        <strain evidence="4 5">2681</strain>
    </source>
</reference>
<feature type="transmembrane region" description="Helical" evidence="2">
    <location>
        <begin position="110"/>
        <end position="131"/>
    </location>
</feature>
<evidence type="ECO:0000313" key="5">
    <source>
        <dbReference type="Proteomes" id="UP000005316"/>
    </source>
</evidence>
<accession>F9DP45</accession>
<dbReference type="InterPro" id="IPR001387">
    <property type="entry name" value="Cro/C1-type_HTH"/>
</dbReference>
<dbReference type="Pfam" id="PF13464">
    <property type="entry name" value="RodZ_C"/>
    <property type="match status" value="1"/>
</dbReference>
<dbReference type="Gene3D" id="1.10.260.40">
    <property type="entry name" value="lambda repressor-like DNA-binding domains"/>
    <property type="match status" value="1"/>
</dbReference>
<dbReference type="PANTHER" id="PTHR34475">
    <property type="match status" value="1"/>
</dbReference>
<dbReference type="SUPFAM" id="SSF47413">
    <property type="entry name" value="lambda repressor-like DNA-binding domains"/>
    <property type="match status" value="1"/>
</dbReference>
<organism evidence="4 5">
    <name type="scientific">Sporosarcina newyorkensis 2681</name>
    <dbReference type="NCBI Taxonomy" id="1027292"/>
    <lineage>
        <taxon>Bacteria</taxon>
        <taxon>Bacillati</taxon>
        <taxon>Bacillota</taxon>
        <taxon>Bacilli</taxon>
        <taxon>Bacillales</taxon>
        <taxon>Caryophanaceae</taxon>
        <taxon>Sporosarcina</taxon>
    </lineage>
</organism>
<dbReference type="InterPro" id="IPR010982">
    <property type="entry name" value="Lambda_DNA-bd_dom_sf"/>
</dbReference>
<evidence type="ECO:0000313" key="4">
    <source>
        <dbReference type="EMBL" id="EGQ27454.1"/>
    </source>
</evidence>
<sequence>MLKLTGLGARLKEARVAKGYTLDDLQGITKIQKRYLSGIESEDYSMMPGTFYIRAFIKQYAEAVDLDADEMLALYKEESGDTPEEEQENIAPPTLQRSGGLKSNSKLKEIMPKVIVALFIVMIIVIVYILFREKAAETPLEKDTPTQNVPLIKETPGQPDTEKPVDEDKNASEETPEEPEEPIEETEQQLELESSAGETSTFTLSNSAELKLVIKTTGDSWISVTDQSGTERMPAPGGRIMTAGETIEIDATEAVSVRIRVGRTNSTELIVNDQVLEYPNERLTQNIIIKKP</sequence>
<dbReference type="CDD" id="cd00093">
    <property type="entry name" value="HTH_XRE"/>
    <property type="match status" value="1"/>
</dbReference>
<dbReference type="PROSITE" id="PS50943">
    <property type="entry name" value="HTH_CROC1"/>
    <property type="match status" value="1"/>
</dbReference>
<dbReference type="eggNOG" id="COG1426">
    <property type="taxonomic scope" value="Bacteria"/>
</dbReference>
<dbReference type="GO" id="GO:0003677">
    <property type="term" value="F:DNA binding"/>
    <property type="evidence" value="ECO:0007669"/>
    <property type="project" value="InterPro"/>
</dbReference>
<dbReference type="HOGENOM" id="CLU_047530_0_1_9"/>
<dbReference type="AlphaFoldDB" id="F9DP45"/>
<keyword evidence="2" id="KW-0472">Membrane</keyword>
<dbReference type="PANTHER" id="PTHR34475:SF1">
    <property type="entry name" value="CYTOSKELETON PROTEIN RODZ"/>
    <property type="match status" value="1"/>
</dbReference>
<evidence type="ECO:0000259" key="3">
    <source>
        <dbReference type="PROSITE" id="PS50943"/>
    </source>
</evidence>
<name>F9DP45_9BACL</name>
<comment type="caution">
    <text evidence="4">The sequence shown here is derived from an EMBL/GenBank/DDBJ whole genome shotgun (WGS) entry which is preliminary data.</text>
</comment>
<evidence type="ECO:0000256" key="2">
    <source>
        <dbReference type="SAM" id="Phobius"/>
    </source>
</evidence>
<dbReference type="STRING" id="759851.SAMN04244570_2328"/>
<dbReference type="Pfam" id="PF13413">
    <property type="entry name" value="HTH_25"/>
    <property type="match status" value="1"/>
</dbReference>